<dbReference type="Proteomes" id="UP000280346">
    <property type="component" value="Unassembled WGS sequence"/>
</dbReference>
<dbReference type="EMBL" id="RZIJ01000032">
    <property type="protein sequence ID" value="RUQ63910.1"/>
    <property type="molecule type" value="Genomic_DNA"/>
</dbReference>
<dbReference type="GO" id="GO:0015074">
    <property type="term" value="P:DNA integration"/>
    <property type="evidence" value="ECO:0007669"/>
    <property type="project" value="UniProtKB-KW"/>
</dbReference>
<dbReference type="PANTHER" id="PTHR30629:SF2">
    <property type="entry name" value="PROPHAGE INTEGRASE INTS-RELATED"/>
    <property type="match status" value="1"/>
</dbReference>
<proteinExistence type="inferred from homology"/>
<protein>
    <submittedName>
        <fullName evidence="4">DUF4102 domain-containing protein</fullName>
    </submittedName>
</protein>
<name>A0A433J138_9PROT</name>
<evidence type="ECO:0000259" key="3">
    <source>
        <dbReference type="Pfam" id="PF13356"/>
    </source>
</evidence>
<accession>A0A433J138</accession>
<dbReference type="Gene3D" id="3.30.160.390">
    <property type="entry name" value="Integrase, DNA-binding domain"/>
    <property type="match status" value="1"/>
</dbReference>
<dbReference type="InterPro" id="IPR050808">
    <property type="entry name" value="Phage_Integrase"/>
</dbReference>
<evidence type="ECO:0000313" key="5">
    <source>
        <dbReference type="Proteomes" id="UP000280346"/>
    </source>
</evidence>
<dbReference type="InterPro" id="IPR025166">
    <property type="entry name" value="Integrase_DNA_bind_dom"/>
</dbReference>
<keyword evidence="2" id="KW-0229">DNA integration</keyword>
<dbReference type="InterPro" id="IPR038488">
    <property type="entry name" value="Integrase_DNA-bd_sf"/>
</dbReference>
<comment type="similarity">
    <text evidence="1">Belongs to the 'phage' integrase family.</text>
</comment>
<reference evidence="4 5" key="1">
    <citation type="submission" date="2018-12" db="EMBL/GenBank/DDBJ databases">
        <authorList>
            <person name="Yang Y."/>
        </authorList>
    </citation>
    <scope>NUCLEOTIDE SEQUENCE [LARGE SCALE GENOMIC DNA]</scope>
    <source>
        <strain evidence="4 5">GSF71</strain>
    </source>
</reference>
<evidence type="ECO:0000256" key="2">
    <source>
        <dbReference type="ARBA" id="ARBA00022908"/>
    </source>
</evidence>
<evidence type="ECO:0000313" key="4">
    <source>
        <dbReference type="EMBL" id="RUQ63910.1"/>
    </source>
</evidence>
<dbReference type="OrthoDB" id="9795573at2"/>
<feature type="domain" description="Integrase DNA-binding" evidence="3">
    <location>
        <begin position="1"/>
        <end position="61"/>
    </location>
</feature>
<organism evidence="4 5">
    <name type="scientific">Azospirillum doebereinerae</name>
    <dbReference type="NCBI Taxonomy" id="92933"/>
    <lineage>
        <taxon>Bacteria</taxon>
        <taxon>Pseudomonadati</taxon>
        <taxon>Pseudomonadota</taxon>
        <taxon>Alphaproteobacteria</taxon>
        <taxon>Rhodospirillales</taxon>
        <taxon>Azospirillaceae</taxon>
        <taxon>Azospirillum</taxon>
    </lineage>
</organism>
<comment type="caution">
    <text evidence="4">The sequence shown here is derived from an EMBL/GenBank/DDBJ whole genome shotgun (WGS) entry which is preliminary data.</text>
</comment>
<dbReference type="Pfam" id="PF13356">
    <property type="entry name" value="Arm-DNA-bind_3"/>
    <property type="match status" value="1"/>
</dbReference>
<evidence type="ECO:0000256" key="1">
    <source>
        <dbReference type="ARBA" id="ARBA00008857"/>
    </source>
</evidence>
<dbReference type="AlphaFoldDB" id="A0A433J138"/>
<gene>
    <name evidence="4" type="ORF">EJ913_27245</name>
</gene>
<dbReference type="PANTHER" id="PTHR30629">
    <property type="entry name" value="PROPHAGE INTEGRASE"/>
    <property type="match status" value="1"/>
</dbReference>
<sequence length="100" mass="11835">MYLLIETNGSKLWRLNYRVLGRYRTYAMGRYPEVTLQKVRDKKLEARRLIAEGIDPSEKKKMSARSSKMASDNKFRSLAEEYIRTLENKGYVPQTIDKNR</sequence>
<keyword evidence="5" id="KW-1185">Reference proteome</keyword>